<dbReference type="EMBL" id="OFSM01000033">
    <property type="protein sequence ID" value="SOY31864.1"/>
    <property type="molecule type" value="Genomic_DNA"/>
</dbReference>
<evidence type="ECO:0000313" key="6">
    <source>
        <dbReference type="EMBL" id="SOY31864.1"/>
    </source>
</evidence>
<feature type="domain" description="DUF8193" evidence="3">
    <location>
        <begin position="20"/>
        <end position="238"/>
    </location>
</feature>
<name>A0A2K4ZN02_9FIRM</name>
<feature type="domain" description="DUF8194" evidence="4">
    <location>
        <begin position="252"/>
        <end position="341"/>
    </location>
</feature>
<reference evidence="6 7" key="1">
    <citation type="submission" date="2018-01" db="EMBL/GenBank/DDBJ databases">
        <authorList>
            <person name="Gaut B.S."/>
            <person name="Morton B.R."/>
            <person name="Clegg M.T."/>
            <person name="Duvall M.R."/>
        </authorList>
    </citation>
    <scope>NUCLEOTIDE SEQUENCE [LARGE SCALE GENOMIC DNA]</scope>
    <source>
        <strain evidence="6">GP69</strain>
    </source>
</reference>
<feature type="region of interest" description="Disordered" evidence="1">
    <location>
        <begin position="345"/>
        <end position="365"/>
    </location>
</feature>
<evidence type="ECO:0000259" key="5">
    <source>
        <dbReference type="Pfam" id="PF26615"/>
    </source>
</evidence>
<evidence type="ECO:0000313" key="7">
    <source>
        <dbReference type="Proteomes" id="UP000236311"/>
    </source>
</evidence>
<evidence type="ECO:0000259" key="3">
    <source>
        <dbReference type="Pfam" id="PF26613"/>
    </source>
</evidence>
<dbReference type="Proteomes" id="UP000236311">
    <property type="component" value="Unassembled WGS sequence"/>
</dbReference>
<dbReference type="Pfam" id="PF26614">
    <property type="entry name" value="DUF8194"/>
    <property type="match status" value="1"/>
</dbReference>
<sequence length="562" mass="61264">MLVVSLLCSLLSGIPVYAVGEGNMDGGGGGMGQGTSQNKWTPGYDGVRVSVVRADDHSVVTTPIDLTNKTIPGNVCHFGKVSKLQYSGGAGLSPMQGGYAYTKPSQALPRIVSSSGGGNIAAIKSYFTDEQVVRSIANLTGMDFDVLTNGEYRLLVEPVAYYTFQGAFIATTATEAALYDELLSGGLRRKMVSLSHKNLPLALFLETPDLGFPAWGGSRNTAASNADIRSSLGLGIVRFSDMPPQIPTVTDCDYEYRTDTEVITAVWISGGQSDPDHPVSVTFHIAGNSYTVGGVYYPDGESQLAWVRWRTPREPQAMAITVDVHGGGSASKGTIRANIVDLDANPPPDPNADDRNDGFSSVPVPAKGQVTSASWGIWRPWWKAHWVWHSDYNEDGEDEGYWCDHGWWEFRFDTYSASLSASMAVTPDAKSPTASGRTLKSGYGIQERVETHVGTSQASAVTAAQNAVTYFPEFGYQRYWRLLERMGGGYDMAHEFKENPYSTYSRRTHFTPIWYPDGGYTAYTWLIDCWTPAGMLSMDLTDSVTISGNLWSDWHIAPQNPD</sequence>
<proteinExistence type="predicted"/>
<keyword evidence="2" id="KW-0732">Signal</keyword>
<dbReference type="AlphaFoldDB" id="A0A2K4ZN02"/>
<dbReference type="Pfam" id="PF26615">
    <property type="entry name" value="DUF8195"/>
    <property type="match status" value="1"/>
</dbReference>
<evidence type="ECO:0000259" key="4">
    <source>
        <dbReference type="Pfam" id="PF26614"/>
    </source>
</evidence>
<organism evidence="6 7">
    <name type="scientific">Acetatifactor muris</name>
    <dbReference type="NCBI Taxonomy" id="879566"/>
    <lineage>
        <taxon>Bacteria</taxon>
        <taxon>Bacillati</taxon>
        <taxon>Bacillota</taxon>
        <taxon>Clostridia</taxon>
        <taxon>Lachnospirales</taxon>
        <taxon>Lachnospiraceae</taxon>
        <taxon>Acetatifactor</taxon>
    </lineage>
</organism>
<feature type="domain" description="DUF8195" evidence="5">
    <location>
        <begin position="345"/>
        <end position="554"/>
    </location>
</feature>
<feature type="chain" id="PRO_5038684832" evidence="2">
    <location>
        <begin position="19"/>
        <end position="562"/>
    </location>
</feature>
<feature type="signal peptide" evidence="2">
    <location>
        <begin position="1"/>
        <end position="18"/>
    </location>
</feature>
<keyword evidence="7" id="KW-1185">Reference proteome</keyword>
<evidence type="ECO:0000256" key="2">
    <source>
        <dbReference type="SAM" id="SignalP"/>
    </source>
</evidence>
<evidence type="ECO:0000256" key="1">
    <source>
        <dbReference type="SAM" id="MobiDB-lite"/>
    </source>
</evidence>
<dbReference type="InterPro" id="IPR058508">
    <property type="entry name" value="DUF8195"/>
</dbReference>
<dbReference type="InterPro" id="IPR058507">
    <property type="entry name" value="DUF8194"/>
</dbReference>
<dbReference type="Pfam" id="PF26613">
    <property type="entry name" value="DUF8193"/>
    <property type="match status" value="1"/>
</dbReference>
<accession>A0A2K4ZN02</accession>
<gene>
    <name evidence="6" type="ORF">AMURIS_04613</name>
</gene>
<protein>
    <submittedName>
        <fullName evidence="6">Uncharacterized protein</fullName>
    </submittedName>
</protein>
<dbReference type="InterPro" id="IPR058506">
    <property type="entry name" value="DUF8193"/>
</dbReference>